<dbReference type="HOGENOM" id="CLU_090899_0_0_11"/>
<dbReference type="Gene3D" id="3.40.830.10">
    <property type="entry name" value="LigB-like"/>
    <property type="match status" value="2"/>
</dbReference>
<accession>E3J137</accession>
<dbReference type="EMBL" id="CP002299">
    <property type="protein sequence ID" value="ADP79215.1"/>
    <property type="molecule type" value="Genomic_DNA"/>
</dbReference>
<gene>
    <name evidence="1" type="ordered locus">FraEuI1c_1142</name>
</gene>
<dbReference type="KEGG" id="fri:FraEuI1c_1142"/>
<sequence>MALVVAAVCPHPPLLVPRVGAGELVAAREPALAAVRRLRAANPDVVVVVGDDPDALAAGFHTYPPAAVGDFRGFGVDYQVPLGPAPLAGMPVLGGVPDAVGEGGATDVPRLPLSLAVGAWLLAETGWDVARWGLGVSPKAEAAQAVARGADLVAGPGRVALLVMGDGSARRTPKAPGALDERAEPYDAVVERALATVDLDALLALDPGLSADLLVAGRASWQVLAGAVGARPSGTPTWGADVLYADAPFGVGYFVCVWEPGGVG</sequence>
<keyword evidence="2" id="KW-1185">Reference proteome</keyword>
<dbReference type="CDD" id="cd07951">
    <property type="entry name" value="ED_3B_N_AMMECR1"/>
    <property type="match status" value="1"/>
</dbReference>
<dbReference type="Proteomes" id="UP000002484">
    <property type="component" value="Chromosome"/>
</dbReference>
<evidence type="ECO:0000313" key="1">
    <source>
        <dbReference type="EMBL" id="ADP79215.1"/>
    </source>
</evidence>
<dbReference type="InParanoid" id="E3J137"/>
<organism evidence="1 2">
    <name type="scientific">Pseudofrankia inefficax (strain DSM 45817 / CECT 9037 / DDB 130130 / EuI1c)</name>
    <name type="common">Frankia inefficax</name>
    <dbReference type="NCBI Taxonomy" id="298654"/>
    <lineage>
        <taxon>Bacteria</taxon>
        <taxon>Bacillati</taxon>
        <taxon>Actinomycetota</taxon>
        <taxon>Actinomycetes</taxon>
        <taxon>Frankiales</taxon>
        <taxon>Frankiaceae</taxon>
        <taxon>Pseudofrankia</taxon>
    </lineage>
</organism>
<evidence type="ECO:0000313" key="2">
    <source>
        <dbReference type="Proteomes" id="UP000002484"/>
    </source>
</evidence>
<name>E3J137_PSEI1</name>
<dbReference type="eggNOG" id="COG3885">
    <property type="taxonomic scope" value="Bacteria"/>
</dbReference>
<dbReference type="OrthoDB" id="4543339at2"/>
<dbReference type="STRING" id="298654.FraEuI1c_1142"/>
<protein>
    <recommendedName>
        <fullName evidence="3">Catalytic LigB subunit of aromatic ring-opening dioxygenase</fullName>
    </recommendedName>
</protein>
<evidence type="ECO:0008006" key="3">
    <source>
        <dbReference type="Google" id="ProtNLM"/>
    </source>
</evidence>
<reference evidence="1 2" key="1">
    <citation type="submission" date="2010-10" db="EMBL/GenBank/DDBJ databases">
        <title>Complete sequence of Frankia sp. EuI1c.</title>
        <authorList>
            <consortium name="US DOE Joint Genome Institute"/>
            <person name="Lucas S."/>
            <person name="Copeland A."/>
            <person name="Lapidus A."/>
            <person name="Cheng J.-F."/>
            <person name="Bruce D."/>
            <person name="Goodwin L."/>
            <person name="Pitluck S."/>
            <person name="Chertkov O."/>
            <person name="Detter J.C."/>
            <person name="Han C."/>
            <person name="Tapia R."/>
            <person name="Land M."/>
            <person name="Hauser L."/>
            <person name="Jeffries C."/>
            <person name="Kyrpides N."/>
            <person name="Ivanova N."/>
            <person name="Mikhailova N."/>
            <person name="Beauchemin N."/>
            <person name="Sen A."/>
            <person name="Sur S.A."/>
            <person name="Gtari M."/>
            <person name="Wall L."/>
            <person name="Tisa L."/>
            <person name="Woyke T."/>
        </authorList>
    </citation>
    <scope>NUCLEOTIDE SEQUENCE [LARGE SCALE GENOMIC DNA]</scope>
    <source>
        <strain evidence="2">DSM 45817 / CECT 9037 / EuI1c</strain>
    </source>
</reference>
<proteinExistence type="predicted"/>
<dbReference type="AlphaFoldDB" id="E3J137"/>
<dbReference type="RefSeq" id="WP_013422336.1">
    <property type="nucleotide sequence ID" value="NC_014666.1"/>
</dbReference>